<protein>
    <submittedName>
        <fullName evidence="2">Uncharacterized protein</fullName>
    </submittedName>
</protein>
<gene>
    <name evidence="2" type="ORF">UY92_C0013G0022</name>
</gene>
<comment type="caution">
    <text evidence="2">The sequence shown here is derived from an EMBL/GenBank/DDBJ whole genome shotgun (WGS) entry which is preliminary data.</text>
</comment>
<dbReference type="AlphaFoldDB" id="A0A0G1YEB3"/>
<evidence type="ECO:0000313" key="3">
    <source>
        <dbReference type="Proteomes" id="UP000033870"/>
    </source>
</evidence>
<dbReference type="Proteomes" id="UP000033870">
    <property type="component" value="Unassembled WGS sequence"/>
</dbReference>
<feature type="compositionally biased region" description="Basic and acidic residues" evidence="1">
    <location>
        <begin position="109"/>
        <end position="124"/>
    </location>
</feature>
<feature type="region of interest" description="Disordered" evidence="1">
    <location>
        <begin position="94"/>
        <end position="130"/>
    </location>
</feature>
<evidence type="ECO:0000313" key="2">
    <source>
        <dbReference type="EMBL" id="KKW41823.1"/>
    </source>
</evidence>
<name>A0A0G1YEB3_9BACT</name>
<evidence type="ECO:0000256" key="1">
    <source>
        <dbReference type="SAM" id="MobiDB-lite"/>
    </source>
</evidence>
<accession>A0A0G1YEB3</accession>
<dbReference type="EMBL" id="LCRX01000013">
    <property type="protein sequence ID" value="KKW41823.1"/>
    <property type="molecule type" value="Genomic_DNA"/>
</dbReference>
<reference evidence="2 3" key="1">
    <citation type="journal article" date="2015" name="Nature">
        <title>rRNA introns, odd ribosomes, and small enigmatic genomes across a large radiation of phyla.</title>
        <authorList>
            <person name="Brown C.T."/>
            <person name="Hug L.A."/>
            <person name="Thomas B.C."/>
            <person name="Sharon I."/>
            <person name="Castelle C.J."/>
            <person name="Singh A."/>
            <person name="Wilkins M.J."/>
            <person name="Williams K.H."/>
            <person name="Banfield J.F."/>
        </authorList>
    </citation>
    <scope>NUCLEOTIDE SEQUENCE [LARGE SCALE GENOMIC DNA]</scope>
</reference>
<proteinExistence type="predicted"/>
<organism evidence="2 3">
    <name type="scientific">Candidatus Magasanikbacteria bacterium GW2011_GWA2_56_11</name>
    <dbReference type="NCBI Taxonomy" id="1619044"/>
    <lineage>
        <taxon>Bacteria</taxon>
        <taxon>Candidatus Magasanikiibacteriota</taxon>
    </lineage>
</organism>
<sequence>MRIAYLSDTHLAAPDPESLSLFPRQIRRSSDPRRLYLLVRDAVERCYQSVIGWLGAHGPCRTQRPLQNSQNLSNLKPAVHPLGLFRVQANERVQAAVPQGQTGPPAATEDGHDHEGQDLRDPGRVPRLLW</sequence>